<organism evidence="5 6">
    <name type="scientific">Etheostoma spectabile</name>
    <name type="common">orangethroat darter</name>
    <dbReference type="NCBI Taxonomy" id="54343"/>
    <lineage>
        <taxon>Eukaryota</taxon>
        <taxon>Metazoa</taxon>
        <taxon>Chordata</taxon>
        <taxon>Craniata</taxon>
        <taxon>Vertebrata</taxon>
        <taxon>Euteleostomi</taxon>
        <taxon>Actinopterygii</taxon>
        <taxon>Neopterygii</taxon>
        <taxon>Teleostei</taxon>
        <taxon>Neoteleostei</taxon>
        <taxon>Acanthomorphata</taxon>
        <taxon>Eupercaria</taxon>
        <taxon>Perciformes</taxon>
        <taxon>Percoidei</taxon>
        <taxon>Percidae</taxon>
        <taxon>Etheostomatinae</taxon>
        <taxon>Etheostoma</taxon>
    </lineage>
</organism>
<feature type="compositionally biased region" description="Polar residues" evidence="3">
    <location>
        <begin position="435"/>
        <end position="465"/>
    </location>
</feature>
<evidence type="ECO:0000313" key="5">
    <source>
        <dbReference type="EMBL" id="KAA8580613.1"/>
    </source>
</evidence>
<gene>
    <name evidence="5" type="ORF">FQN60_013571</name>
</gene>
<dbReference type="InterPro" id="IPR055414">
    <property type="entry name" value="LRR_R13L4/SHOC2-like"/>
</dbReference>
<dbReference type="InterPro" id="IPR001611">
    <property type="entry name" value="Leu-rich_rpt"/>
</dbReference>
<dbReference type="Pfam" id="PF00595">
    <property type="entry name" value="PDZ"/>
    <property type="match status" value="3"/>
</dbReference>
<dbReference type="FunFam" id="3.80.10.10:FF:000338">
    <property type="entry name" value="protein scribble homolog isoform X12"/>
    <property type="match status" value="1"/>
</dbReference>
<feature type="domain" description="PDZ" evidence="4">
    <location>
        <begin position="652"/>
        <end position="739"/>
    </location>
</feature>
<dbReference type="FunFam" id="2.30.42.10:FF:000074">
    <property type="entry name" value="protein scribble homolog isoform X2"/>
    <property type="match status" value="1"/>
</dbReference>
<keyword evidence="2" id="KW-0677">Repeat</keyword>
<feature type="domain" description="PDZ" evidence="4">
    <location>
        <begin position="784"/>
        <end position="839"/>
    </location>
</feature>
<dbReference type="FunFam" id="2.30.42.10:FF:000041">
    <property type="entry name" value="protein scribble homolog isoform X1"/>
    <property type="match status" value="1"/>
</dbReference>
<dbReference type="GO" id="GO:0098609">
    <property type="term" value="P:cell-cell adhesion"/>
    <property type="evidence" value="ECO:0007669"/>
    <property type="project" value="TreeGrafter"/>
</dbReference>
<evidence type="ECO:0000256" key="3">
    <source>
        <dbReference type="SAM" id="MobiDB-lite"/>
    </source>
</evidence>
<keyword evidence="6" id="KW-1185">Reference proteome</keyword>
<evidence type="ECO:0000256" key="2">
    <source>
        <dbReference type="ARBA" id="ARBA00022737"/>
    </source>
</evidence>
<dbReference type="CDD" id="cd06702">
    <property type="entry name" value="PDZ3_Scribble-like"/>
    <property type="match status" value="1"/>
</dbReference>
<dbReference type="GO" id="GO:0005912">
    <property type="term" value="C:adherens junction"/>
    <property type="evidence" value="ECO:0007669"/>
    <property type="project" value="TreeGrafter"/>
</dbReference>
<feature type="compositionally biased region" description="Acidic residues" evidence="3">
    <location>
        <begin position="506"/>
        <end position="515"/>
    </location>
</feature>
<dbReference type="SMART" id="SM00364">
    <property type="entry name" value="LRR_BAC"/>
    <property type="match status" value="9"/>
</dbReference>
<dbReference type="Gene3D" id="2.30.42.10">
    <property type="match status" value="3"/>
</dbReference>
<dbReference type="GO" id="GO:0043113">
    <property type="term" value="P:receptor clustering"/>
    <property type="evidence" value="ECO:0007669"/>
    <property type="project" value="TreeGrafter"/>
</dbReference>
<dbReference type="SMART" id="SM00228">
    <property type="entry name" value="PDZ"/>
    <property type="match status" value="2"/>
</dbReference>
<dbReference type="InterPro" id="IPR036034">
    <property type="entry name" value="PDZ_sf"/>
</dbReference>
<reference evidence="5 6" key="1">
    <citation type="submission" date="2019-08" db="EMBL/GenBank/DDBJ databases">
        <title>A chromosome-level genome assembly, high-density linkage maps, and genome scans reveal the genomic architecture of hybrid incompatibilities underlying speciation via character displacement in darters (Percidae: Etheostominae).</title>
        <authorList>
            <person name="Moran R.L."/>
            <person name="Catchen J.M."/>
            <person name="Fuller R.C."/>
        </authorList>
    </citation>
    <scope>NUCLEOTIDE SEQUENCE [LARGE SCALE GENOMIC DNA]</scope>
    <source>
        <strain evidence="5">EspeVRDwgs_2016</strain>
        <tissue evidence="5">Muscle</tissue>
    </source>
</reference>
<dbReference type="GO" id="GO:0098887">
    <property type="term" value="P:neurotransmitter receptor transport, endosome to postsynaptic membrane"/>
    <property type="evidence" value="ECO:0007669"/>
    <property type="project" value="TreeGrafter"/>
</dbReference>
<keyword evidence="1" id="KW-0433">Leucine-rich repeat</keyword>
<dbReference type="SUPFAM" id="SSF52058">
    <property type="entry name" value="L domain-like"/>
    <property type="match status" value="1"/>
</dbReference>
<dbReference type="EMBL" id="VOFY01000022">
    <property type="protein sequence ID" value="KAA8580613.1"/>
    <property type="molecule type" value="Genomic_DNA"/>
</dbReference>
<dbReference type="PANTHER" id="PTHR23119:SF57">
    <property type="entry name" value="PROTEIN SCRIBBLE HOMOLOG"/>
    <property type="match status" value="1"/>
</dbReference>
<feature type="non-terminal residue" evidence="5">
    <location>
        <position position="934"/>
    </location>
</feature>
<feature type="compositionally biased region" description="Basic and acidic residues" evidence="3">
    <location>
        <begin position="466"/>
        <end position="477"/>
    </location>
</feature>
<dbReference type="InterPro" id="IPR003591">
    <property type="entry name" value="Leu-rich_rpt_typical-subtyp"/>
</dbReference>
<dbReference type="PANTHER" id="PTHR23119">
    <property type="entry name" value="DISCS LARGE"/>
    <property type="match status" value="1"/>
</dbReference>
<dbReference type="GO" id="GO:0045211">
    <property type="term" value="C:postsynaptic membrane"/>
    <property type="evidence" value="ECO:0007669"/>
    <property type="project" value="TreeGrafter"/>
</dbReference>
<dbReference type="GO" id="GO:0019901">
    <property type="term" value="F:protein kinase binding"/>
    <property type="evidence" value="ECO:0007669"/>
    <property type="project" value="TreeGrafter"/>
</dbReference>
<feature type="compositionally biased region" description="Acidic residues" evidence="3">
    <location>
        <begin position="373"/>
        <end position="382"/>
    </location>
</feature>
<dbReference type="InterPro" id="IPR001478">
    <property type="entry name" value="PDZ"/>
</dbReference>
<accession>A0A5J5CIA1</accession>
<dbReference type="Pfam" id="PF23598">
    <property type="entry name" value="LRR_14"/>
    <property type="match status" value="1"/>
</dbReference>
<evidence type="ECO:0000256" key="1">
    <source>
        <dbReference type="ARBA" id="ARBA00022614"/>
    </source>
</evidence>
<dbReference type="InterPro" id="IPR050614">
    <property type="entry name" value="Synaptic_Scaffolding_LAP-MAGUK"/>
</dbReference>
<evidence type="ECO:0000259" key="4">
    <source>
        <dbReference type="PROSITE" id="PS50106"/>
    </source>
</evidence>
<dbReference type="InterPro" id="IPR032675">
    <property type="entry name" value="LRR_dom_sf"/>
</dbReference>
<proteinExistence type="predicted"/>
<protein>
    <recommendedName>
        <fullName evidence="4">PDZ domain-containing protein</fullName>
    </recommendedName>
</protein>
<comment type="caution">
    <text evidence="5">The sequence shown here is derived from an EMBL/GenBank/DDBJ whole genome shotgun (WGS) entry which is preliminary data.</text>
</comment>
<dbReference type="GO" id="GO:0045197">
    <property type="term" value="P:establishment or maintenance of epithelial cell apical/basal polarity"/>
    <property type="evidence" value="ECO:0007669"/>
    <property type="project" value="TreeGrafter"/>
</dbReference>
<evidence type="ECO:0000313" key="6">
    <source>
        <dbReference type="Proteomes" id="UP000327493"/>
    </source>
</evidence>
<dbReference type="CDD" id="cd06704">
    <property type="entry name" value="PDZ1_Scribble-like"/>
    <property type="match status" value="1"/>
</dbReference>
<feature type="compositionally biased region" description="Acidic residues" evidence="3">
    <location>
        <begin position="576"/>
        <end position="586"/>
    </location>
</feature>
<dbReference type="PROSITE" id="PS50106">
    <property type="entry name" value="PDZ"/>
    <property type="match status" value="3"/>
</dbReference>
<dbReference type="AlphaFoldDB" id="A0A5J5CIA1"/>
<dbReference type="GO" id="GO:0014069">
    <property type="term" value="C:postsynaptic density"/>
    <property type="evidence" value="ECO:0007669"/>
    <property type="project" value="TreeGrafter"/>
</dbReference>
<feature type="compositionally biased region" description="Basic and acidic residues" evidence="3">
    <location>
        <begin position="516"/>
        <end position="529"/>
    </location>
</feature>
<feature type="region of interest" description="Disordered" evidence="3">
    <location>
        <begin position="499"/>
        <end position="529"/>
    </location>
</feature>
<dbReference type="PROSITE" id="PS51450">
    <property type="entry name" value="LRR"/>
    <property type="match status" value="3"/>
</dbReference>
<feature type="region of interest" description="Disordered" evidence="3">
    <location>
        <begin position="369"/>
        <end position="484"/>
    </location>
</feature>
<dbReference type="GO" id="GO:0016323">
    <property type="term" value="C:basolateral plasma membrane"/>
    <property type="evidence" value="ECO:0007669"/>
    <property type="project" value="TreeGrafter"/>
</dbReference>
<dbReference type="SMART" id="SM00369">
    <property type="entry name" value="LRR_TYP"/>
    <property type="match status" value="11"/>
</dbReference>
<feature type="domain" description="PDZ" evidence="4">
    <location>
        <begin position="840"/>
        <end position="929"/>
    </location>
</feature>
<sequence>MQLVELDISRNDIPEIPESIKFCRALEIADFSGNPLSRLPDGFTQLRALAHLALNDVSLQSLPNDIGNLANLVTLELRENLLKSLPTSLSFLVKLEQLDLGSNELEVLPDTLGALPNLRELWLDRNQLSSLPPELGNLRRLVCLDVSENRLEELPSELKGLLALTDLLLTQNLLEVIPDSIGCLKQLSILKVDQNRLTQLTDSIGECENLTELVLTENLLQSLPRSLGKLKKLTNLNVDRNRLGNVPKELGGCASLNVLSLRDNHLGKLPAELADATELHVLDVAGNRLQNLPFALTNLNLKAMWLAENQSQPMLKFQTEDDEHTGEKVLTCYLLPQQPSPSLENLLQNSVDDSWTDSNLNRVSVIQFQEETKAEEEEDDEAAAERRGLQRRATPHPNELKVMKKVIEERRNEAYTSRPDGEEESPDPQEKRLSDLSNQSHDSQVSNSTLSATSHEYRQNVTVASQREDLVDSRSPQDEDELDEMEVEYIEPTVHFAEEPIIRGLDEDDEDDGEDGERGDVEERPAFPAEKQRLIRKDTPHYKKHFKITKLPKPEAVAALLQGFSPDGLNSPMQPAEDEHDEEEEQSISTPQHRHRLEELEDSRLQVNSSQVKGVSFDQVNNLLIEPARIEEEESSFTSSCAYSPLFNLQHTLTIMRQTGGLGISIAGGKGSTPYKGDDEGIFISRVSEEGPAARAGVKVGDKLLLVNGVDLNEAEHHTAVEALRSSGATVSMSVLRERMVEPENAITTTPLRPEDDYFPRERRSSGIAFNMETTASGPQQRLSTCLIRNDKGLGFSIAGGKGSTPYRTADTAIYISRIAEGGAAHRDSTLHVGDRVISEVILVKSGGPLGLSIVGGSDHASHPFGINEPGVFISKVIPHGLACEGGLRVGDRILEVNAIDLRHATHQEAVRALLANKQEIRMLVRRDPSPPGM</sequence>
<dbReference type="GO" id="GO:0098968">
    <property type="term" value="P:neurotransmitter receptor transport postsynaptic membrane to endosome"/>
    <property type="evidence" value="ECO:0007669"/>
    <property type="project" value="TreeGrafter"/>
</dbReference>
<dbReference type="Proteomes" id="UP000327493">
    <property type="component" value="Chromosome 22"/>
</dbReference>
<feature type="region of interest" description="Disordered" evidence="3">
    <location>
        <begin position="565"/>
        <end position="593"/>
    </location>
</feature>
<dbReference type="Gene3D" id="3.80.10.10">
    <property type="entry name" value="Ribonuclease Inhibitor"/>
    <property type="match status" value="3"/>
</dbReference>
<name>A0A5J5CIA1_9PERO</name>
<feature type="compositionally biased region" description="Basic and acidic residues" evidence="3">
    <location>
        <begin position="398"/>
        <end position="413"/>
    </location>
</feature>
<dbReference type="SUPFAM" id="SSF50156">
    <property type="entry name" value="PDZ domain-like"/>
    <property type="match status" value="3"/>
</dbReference>